<accession>A0AB40DKI3</accession>
<evidence type="ECO:0000259" key="2">
    <source>
        <dbReference type="PROSITE" id="PS50041"/>
    </source>
</evidence>
<dbReference type="InterPro" id="IPR016186">
    <property type="entry name" value="C-type_lectin-like/link_sf"/>
</dbReference>
<reference evidence="4" key="1">
    <citation type="submission" date="2025-08" db="UniProtKB">
        <authorList>
            <consortium name="RefSeq"/>
        </authorList>
    </citation>
    <scope>IDENTIFICATION</scope>
</reference>
<dbReference type="Gene3D" id="3.10.100.10">
    <property type="entry name" value="Mannose-Binding Protein A, subunit A"/>
    <property type="match status" value="1"/>
</dbReference>
<feature type="chain" id="PRO_5046096559" evidence="1">
    <location>
        <begin position="24"/>
        <end position="206"/>
    </location>
</feature>
<feature type="domain" description="C-type lectin" evidence="2">
    <location>
        <begin position="87"/>
        <end position="201"/>
    </location>
</feature>
<dbReference type="PANTHER" id="PTHR22803">
    <property type="entry name" value="MANNOSE, PHOSPHOLIPASE, LECTIN RECEPTOR RELATED"/>
    <property type="match status" value="1"/>
</dbReference>
<protein>
    <submittedName>
        <fullName evidence="4">C-type lectin 37Db-like</fullName>
    </submittedName>
</protein>
<evidence type="ECO:0000313" key="3">
    <source>
        <dbReference type="Proteomes" id="UP001652628"/>
    </source>
</evidence>
<dbReference type="InterPro" id="IPR001304">
    <property type="entry name" value="C-type_lectin-like"/>
</dbReference>
<feature type="signal peptide" evidence="1">
    <location>
        <begin position="1"/>
        <end position="23"/>
    </location>
</feature>
<dbReference type="SMART" id="SM00034">
    <property type="entry name" value="CLECT"/>
    <property type="match status" value="1"/>
</dbReference>
<dbReference type="PROSITE" id="PS50041">
    <property type="entry name" value="C_TYPE_LECTIN_2"/>
    <property type="match status" value="1"/>
</dbReference>
<dbReference type="GeneID" id="136117810"/>
<organism evidence="3 4">
    <name type="scientific">Drosophila suzukii</name>
    <name type="common">Spotted-wing drosophila fruit fly</name>
    <dbReference type="NCBI Taxonomy" id="28584"/>
    <lineage>
        <taxon>Eukaryota</taxon>
        <taxon>Metazoa</taxon>
        <taxon>Ecdysozoa</taxon>
        <taxon>Arthropoda</taxon>
        <taxon>Hexapoda</taxon>
        <taxon>Insecta</taxon>
        <taxon>Pterygota</taxon>
        <taxon>Neoptera</taxon>
        <taxon>Endopterygota</taxon>
        <taxon>Diptera</taxon>
        <taxon>Brachycera</taxon>
        <taxon>Muscomorpha</taxon>
        <taxon>Ephydroidea</taxon>
        <taxon>Drosophilidae</taxon>
        <taxon>Drosophila</taxon>
        <taxon>Sophophora</taxon>
    </lineage>
</organism>
<dbReference type="RefSeq" id="XP_065724861.2">
    <property type="nucleotide sequence ID" value="XM_065868789.2"/>
</dbReference>
<evidence type="ECO:0000313" key="4">
    <source>
        <dbReference type="RefSeq" id="XP_065724861.2"/>
    </source>
</evidence>
<dbReference type="CDD" id="cd00037">
    <property type="entry name" value="CLECT"/>
    <property type="match status" value="1"/>
</dbReference>
<keyword evidence="3" id="KW-1185">Reference proteome</keyword>
<dbReference type="Proteomes" id="UP001652628">
    <property type="component" value="Chromosome 2L"/>
</dbReference>
<dbReference type="InterPro" id="IPR050111">
    <property type="entry name" value="C-type_lectin/snaclec_domain"/>
</dbReference>
<keyword evidence="1" id="KW-0732">Signal</keyword>
<dbReference type="Pfam" id="PF00059">
    <property type="entry name" value="Lectin_C"/>
    <property type="match status" value="1"/>
</dbReference>
<dbReference type="SUPFAM" id="SSF56436">
    <property type="entry name" value="C-type lectin-like"/>
    <property type="match status" value="1"/>
</dbReference>
<evidence type="ECO:0000256" key="1">
    <source>
        <dbReference type="SAM" id="SignalP"/>
    </source>
</evidence>
<sequence>MQKLAIVLVFAIISASFYGSVLGSLKIDCDDACEETLRPMIDLIRTQQDRLKACERSDTNAEQTRIDGQLEDLHKKLEKFTSVYETIGSRFFYIEKRNKLNWFGAANFCRQKGGYLVNIRDAEELSQISTRLDEDSEFWLDINDLSNPGEYISSTTGVDATFFDWHADEPQSVDKTQRCVSLRNGKMKVNSCGYKNYFICQADGEN</sequence>
<dbReference type="InterPro" id="IPR016187">
    <property type="entry name" value="CTDL_fold"/>
</dbReference>
<dbReference type="AlphaFoldDB" id="A0AB40DKI3"/>
<name>A0AB40DKI3_DROSZ</name>
<gene>
    <name evidence="4" type="primary">LOC136117810</name>
</gene>
<proteinExistence type="predicted"/>